<sequence>MFRFEVVRYTSMISKIFQKYYKLVILCRELIWQGIACRQIGCEYEYPQTYKLKAIVYSYIFCDQTIH</sequence>
<protein>
    <submittedName>
        <fullName evidence="1">Uncharacterized protein</fullName>
    </submittedName>
</protein>
<accession>A0A445MWR6</accession>
<reference evidence="1" key="1">
    <citation type="submission" date="2018-01" db="EMBL/GenBank/DDBJ databases">
        <authorList>
            <person name="Regsiter A."/>
            <person name="William W."/>
        </authorList>
    </citation>
    <scope>NUCLEOTIDE SEQUENCE</scope>
    <source>
        <strain evidence="1">TRIP AH-1</strain>
    </source>
</reference>
<gene>
    <name evidence="1" type="ORF">PITCH_A2030081</name>
</gene>
<proteinExistence type="predicted"/>
<dbReference type="AlphaFoldDB" id="A0A445MWR6"/>
<evidence type="ECO:0000313" key="1">
    <source>
        <dbReference type="EMBL" id="SPD73937.1"/>
    </source>
</evidence>
<dbReference type="EMBL" id="OJIN01000117">
    <property type="protein sequence ID" value="SPD73937.1"/>
    <property type="molecule type" value="Genomic_DNA"/>
</dbReference>
<organism evidence="1">
    <name type="scientific">uncultured Desulfobacterium sp</name>
    <dbReference type="NCBI Taxonomy" id="201089"/>
    <lineage>
        <taxon>Bacteria</taxon>
        <taxon>Pseudomonadati</taxon>
        <taxon>Thermodesulfobacteriota</taxon>
        <taxon>Desulfobacteria</taxon>
        <taxon>Desulfobacterales</taxon>
        <taxon>Desulfobacteriaceae</taxon>
        <taxon>Desulfobacterium</taxon>
        <taxon>environmental samples</taxon>
    </lineage>
</organism>
<name>A0A445MWR6_9BACT</name>